<evidence type="ECO:0000313" key="2">
    <source>
        <dbReference type="EMBL" id="ACK81469.1"/>
    </source>
</evidence>
<dbReference type="Pfam" id="PF13400">
    <property type="entry name" value="Tad"/>
    <property type="match status" value="1"/>
</dbReference>
<dbReference type="InterPro" id="IPR028087">
    <property type="entry name" value="Tad_N"/>
</dbReference>
<protein>
    <recommendedName>
        <fullName evidence="1">Putative Flp pilus-assembly TadG-like N-terminal domain-containing protein</fullName>
    </recommendedName>
</protein>
<dbReference type="KEGG" id="mch:Mchl_0537"/>
<accession>B7L1S5</accession>
<dbReference type="AlphaFoldDB" id="B7L1S5"/>
<organism evidence="2 3">
    <name type="scientific">Methylorubrum extorquens (strain CM4 / NCIMB 13688)</name>
    <name type="common">Methylobacterium extorquens</name>
    <dbReference type="NCBI Taxonomy" id="440085"/>
    <lineage>
        <taxon>Bacteria</taxon>
        <taxon>Pseudomonadati</taxon>
        <taxon>Pseudomonadota</taxon>
        <taxon>Alphaproteobacteria</taxon>
        <taxon>Hyphomicrobiales</taxon>
        <taxon>Methylobacteriaceae</taxon>
        <taxon>Methylorubrum</taxon>
    </lineage>
</organism>
<name>B7L1S5_METC4</name>
<evidence type="ECO:0000313" key="3">
    <source>
        <dbReference type="Proteomes" id="UP000002385"/>
    </source>
</evidence>
<dbReference type="RefSeq" id="WP_012605625.1">
    <property type="nucleotide sequence ID" value="NC_011757.1"/>
</dbReference>
<evidence type="ECO:0000259" key="1">
    <source>
        <dbReference type="Pfam" id="PF13400"/>
    </source>
</evidence>
<dbReference type="HOGENOM" id="CLU_046706_0_0_5"/>
<sequence>MKGTRRVILVHGFGRLWSRLAPTYRVASTFHQDRGGTVTVIVALAATTLMGLVGGAIDYARLVSAQRHIQQATDAGVMAGGNALKLVVSNTASVIGLTTQTIQDEIKDSAKNPVTIQVDVASDKTSVTAVVEQTVHLSFGPFVGMSESKVSAKAKASVVGKMRLCMLALDPAAAGAFNLEKSAQVTAYDCALYSNSSNSGGMVGRNNSMARAQTICSAGGFKDDRANFTPNPQTNCPVITDPLADRVAPPVGSCVILPNLMQTLDAVTGKSKGKNPVPTNYTLDPGTYCGGLKITKDSVVTLRPGIYVMKDGPLIVDKKATLTGTGVAFYFTGDNSGLLFDKRTTISLSAPTTGVMAGLLMSEERTVTAPTDPADLVDTLLGDVITPTPPPLAATKPMRIYRIISDNARNVLGTIYLPSGRLVIDASRPVADMSAYTVVVAQQINLYEGPNLVLNANYGNSSVPVPKGVGPVSGRLLLSQ</sequence>
<reference evidence="3" key="1">
    <citation type="submission" date="2008-12" db="EMBL/GenBank/DDBJ databases">
        <title>Complete sequence of chromosome of Methylobacterium chloromethanicum CM4.</title>
        <authorList>
            <consortium name="US DOE Joint Genome Institute"/>
            <person name="Lucas S."/>
            <person name="Copeland A."/>
            <person name="Lapidus A."/>
            <person name="Glavina del Rio T."/>
            <person name="Dalin E."/>
            <person name="Tice H."/>
            <person name="Bruce D."/>
            <person name="Goodwin L."/>
            <person name="Pitluck S."/>
            <person name="Chertkov O."/>
            <person name="Brettin T."/>
            <person name="Detter J.C."/>
            <person name="Han C."/>
            <person name="Larimer F."/>
            <person name="Land M."/>
            <person name="Hauser L."/>
            <person name="Kyrpides N."/>
            <person name="Mikhailova N."/>
            <person name="Marx C."/>
            <person name="Richardson P."/>
        </authorList>
    </citation>
    <scope>NUCLEOTIDE SEQUENCE [LARGE SCALE GENOMIC DNA]</scope>
    <source>
        <strain evidence="3">CM4 / NCIMB 13688</strain>
    </source>
</reference>
<proteinExistence type="predicted"/>
<dbReference type="EMBL" id="CP001298">
    <property type="protein sequence ID" value="ACK81469.1"/>
    <property type="molecule type" value="Genomic_DNA"/>
</dbReference>
<reference evidence="2 3" key="2">
    <citation type="journal article" date="2012" name="J. Bacteriol.">
        <title>Complete genome sequences of six strains of the genus Methylobacterium.</title>
        <authorList>
            <person name="Marx C.J."/>
            <person name="Bringel F."/>
            <person name="Chistoserdova L."/>
            <person name="Moulin L."/>
            <person name="Farhan Ul Haque M."/>
            <person name="Fleischman D.E."/>
            <person name="Gruffaz C."/>
            <person name="Jourand P."/>
            <person name="Knief C."/>
            <person name="Lee M.C."/>
            <person name="Muller E.E."/>
            <person name="Nadalig T."/>
            <person name="Peyraud R."/>
            <person name="Roselli S."/>
            <person name="Russ L."/>
            <person name="Goodwin L.A."/>
            <person name="Ivanova N."/>
            <person name="Kyrpides N."/>
            <person name="Lajus A."/>
            <person name="Land M.L."/>
            <person name="Medigue C."/>
            <person name="Mikhailova N."/>
            <person name="Nolan M."/>
            <person name="Woyke T."/>
            <person name="Stolyar S."/>
            <person name="Vorholt J.A."/>
            <person name="Vuilleumier S."/>
        </authorList>
    </citation>
    <scope>NUCLEOTIDE SEQUENCE [LARGE SCALE GENOMIC DNA]</scope>
    <source>
        <strain evidence="3">CM4 / NCIMB 13688</strain>
    </source>
</reference>
<dbReference type="Proteomes" id="UP000002385">
    <property type="component" value="Chromosome"/>
</dbReference>
<gene>
    <name evidence="2" type="ordered locus">Mchl_0537</name>
</gene>
<feature type="domain" description="Putative Flp pilus-assembly TadG-like N-terminal" evidence="1">
    <location>
        <begin position="36"/>
        <end position="82"/>
    </location>
</feature>